<name>A0ABN1UAB9_9ACTN</name>
<evidence type="ECO:0000313" key="2">
    <source>
        <dbReference type="EMBL" id="GAA1133155.1"/>
    </source>
</evidence>
<dbReference type="EMBL" id="BAAAJE010000004">
    <property type="protein sequence ID" value="GAA1133155.1"/>
    <property type="molecule type" value="Genomic_DNA"/>
</dbReference>
<protein>
    <recommendedName>
        <fullName evidence="4">DUF1850 domain-containing protein</fullName>
    </recommendedName>
</protein>
<accession>A0ABN1UAB9</accession>
<keyword evidence="1" id="KW-0812">Transmembrane</keyword>
<evidence type="ECO:0000256" key="1">
    <source>
        <dbReference type="SAM" id="Phobius"/>
    </source>
</evidence>
<gene>
    <name evidence="2" type="ORF">GCM10009606_11580</name>
</gene>
<reference evidence="2 3" key="1">
    <citation type="journal article" date="2019" name="Int. J. Syst. Evol. Microbiol.">
        <title>The Global Catalogue of Microorganisms (GCM) 10K type strain sequencing project: providing services to taxonomists for standard genome sequencing and annotation.</title>
        <authorList>
            <consortium name="The Broad Institute Genomics Platform"/>
            <consortium name="The Broad Institute Genome Sequencing Center for Infectious Disease"/>
            <person name="Wu L."/>
            <person name="Ma J."/>
        </authorList>
    </citation>
    <scope>NUCLEOTIDE SEQUENCE [LARGE SCALE GENOMIC DNA]</scope>
    <source>
        <strain evidence="2 3">JCM 11813</strain>
    </source>
</reference>
<sequence>MQTIDGLETREQGALAVWSRRGYLVLLLVVVAAGLAGLLGVRTVTDSADEADWSMTFTHAGVARAGLDVPWRVTVRHPGGFGKELTLALTADYLDIYEEQGFRPEPAETTRDGDTLFLTFTAPLGDTFVLDFDAYIQPSAQRGRGGTLSVMDDGARVATVDFDTRLLP</sequence>
<feature type="transmembrane region" description="Helical" evidence="1">
    <location>
        <begin position="23"/>
        <end position="41"/>
    </location>
</feature>
<dbReference type="Proteomes" id="UP001499979">
    <property type="component" value="Unassembled WGS sequence"/>
</dbReference>
<dbReference type="RefSeq" id="WP_343906488.1">
    <property type="nucleotide sequence ID" value="NZ_BAAAJE010000004.1"/>
</dbReference>
<keyword evidence="1" id="KW-1133">Transmembrane helix</keyword>
<evidence type="ECO:0000313" key="3">
    <source>
        <dbReference type="Proteomes" id="UP001499979"/>
    </source>
</evidence>
<keyword evidence="1" id="KW-0472">Membrane</keyword>
<evidence type="ECO:0008006" key="4">
    <source>
        <dbReference type="Google" id="ProtNLM"/>
    </source>
</evidence>
<keyword evidence="3" id="KW-1185">Reference proteome</keyword>
<organism evidence="2 3">
    <name type="scientific">Nocardioides aquiterrae</name>
    <dbReference type="NCBI Taxonomy" id="203799"/>
    <lineage>
        <taxon>Bacteria</taxon>
        <taxon>Bacillati</taxon>
        <taxon>Actinomycetota</taxon>
        <taxon>Actinomycetes</taxon>
        <taxon>Propionibacteriales</taxon>
        <taxon>Nocardioidaceae</taxon>
        <taxon>Nocardioides</taxon>
    </lineage>
</organism>
<proteinExistence type="predicted"/>
<comment type="caution">
    <text evidence="2">The sequence shown here is derived from an EMBL/GenBank/DDBJ whole genome shotgun (WGS) entry which is preliminary data.</text>
</comment>